<gene>
    <name evidence="2" type="primary">lplJ</name>
    <name evidence="2" type="ORF">Q31b_54120</name>
</gene>
<keyword evidence="2" id="KW-0436">Ligase</keyword>
<dbReference type="CDD" id="cd16443">
    <property type="entry name" value="LplA"/>
    <property type="match status" value="1"/>
</dbReference>
<dbReference type="Proteomes" id="UP000315471">
    <property type="component" value="Unassembled WGS sequence"/>
</dbReference>
<proteinExistence type="predicted"/>
<dbReference type="InterPro" id="IPR050664">
    <property type="entry name" value="Octanoyltrans_LipM/LipL"/>
</dbReference>
<dbReference type="InterPro" id="IPR045864">
    <property type="entry name" value="aa-tRNA-synth_II/BPL/LPL"/>
</dbReference>
<evidence type="ECO:0000313" key="3">
    <source>
        <dbReference type="Proteomes" id="UP000315471"/>
    </source>
</evidence>
<feature type="domain" description="BPL/LPL catalytic" evidence="1">
    <location>
        <begin position="30"/>
        <end position="217"/>
    </location>
</feature>
<evidence type="ECO:0000313" key="2">
    <source>
        <dbReference type="EMBL" id="TWU35316.1"/>
    </source>
</evidence>
<dbReference type="GO" id="GO:0016979">
    <property type="term" value="F:lipoate-protein ligase activity"/>
    <property type="evidence" value="ECO:0007669"/>
    <property type="project" value="UniProtKB-EC"/>
</dbReference>
<organism evidence="2 3">
    <name type="scientific">Novipirellula aureliae</name>
    <dbReference type="NCBI Taxonomy" id="2527966"/>
    <lineage>
        <taxon>Bacteria</taxon>
        <taxon>Pseudomonadati</taxon>
        <taxon>Planctomycetota</taxon>
        <taxon>Planctomycetia</taxon>
        <taxon>Pirellulales</taxon>
        <taxon>Pirellulaceae</taxon>
        <taxon>Novipirellula</taxon>
    </lineage>
</organism>
<sequence length="247" mass="28413">MLLIPESLFEPADQLAMDEALLVWAEEQTDRSYEFLRLWEFAGPTVVLGRSSRVDEEIDVPYCESHSIPIFRRCSGGASIVGGPGCLMYSVVLDLNLRPELSQINACHDFVMQRLTMAMQKHAPEIAFQGICDLTIGNRKFSGNSMRMIRRHVLYHGTILYSADLELIAKCLRTAPRQPEYRSGRDHDSFITNINVDAKRIESEIQRSFAVNAKRDSAKETILLQISERSQLLKQERYEKREWNFLR</sequence>
<dbReference type="SUPFAM" id="SSF55681">
    <property type="entry name" value="Class II aaRS and biotin synthetases"/>
    <property type="match status" value="1"/>
</dbReference>
<protein>
    <submittedName>
        <fullName evidence="2">Lipoate-protein ligase LplJ</fullName>
        <ecNumber evidence="2">6.3.1.20</ecNumber>
    </submittedName>
</protein>
<evidence type="ECO:0000259" key="1">
    <source>
        <dbReference type="PROSITE" id="PS51733"/>
    </source>
</evidence>
<dbReference type="PANTHER" id="PTHR43679:SF2">
    <property type="entry name" value="OCTANOYL-[GCVH]:PROTEIN N-OCTANOYLTRANSFERASE"/>
    <property type="match status" value="1"/>
</dbReference>
<keyword evidence="3" id="KW-1185">Reference proteome</keyword>
<dbReference type="EMBL" id="SJPY01000010">
    <property type="protein sequence ID" value="TWU35316.1"/>
    <property type="molecule type" value="Genomic_DNA"/>
</dbReference>
<dbReference type="PANTHER" id="PTHR43679">
    <property type="entry name" value="OCTANOYLTRANSFERASE LIPM-RELATED"/>
    <property type="match status" value="1"/>
</dbReference>
<dbReference type="RefSeq" id="WP_146602494.1">
    <property type="nucleotide sequence ID" value="NZ_SJPY01000010.1"/>
</dbReference>
<dbReference type="InterPro" id="IPR004143">
    <property type="entry name" value="BPL_LPL_catalytic"/>
</dbReference>
<dbReference type="AlphaFoldDB" id="A0A5C6DK62"/>
<dbReference type="OrthoDB" id="9788148at2"/>
<dbReference type="EC" id="6.3.1.20" evidence="2"/>
<dbReference type="PROSITE" id="PS51733">
    <property type="entry name" value="BPL_LPL_CATALYTIC"/>
    <property type="match status" value="1"/>
</dbReference>
<name>A0A5C6DK62_9BACT</name>
<accession>A0A5C6DK62</accession>
<reference evidence="2 3" key="1">
    <citation type="submission" date="2019-02" db="EMBL/GenBank/DDBJ databases">
        <title>Deep-cultivation of Planctomycetes and their phenomic and genomic characterization uncovers novel biology.</title>
        <authorList>
            <person name="Wiegand S."/>
            <person name="Jogler M."/>
            <person name="Boedeker C."/>
            <person name="Pinto D."/>
            <person name="Vollmers J."/>
            <person name="Rivas-Marin E."/>
            <person name="Kohn T."/>
            <person name="Peeters S.H."/>
            <person name="Heuer A."/>
            <person name="Rast P."/>
            <person name="Oberbeckmann S."/>
            <person name="Bunk B."/>
            <person name="Jeske O."/>
            <person name="Meyerdierks A."/>
            <person name="Storesund J.E."/>
            <person name="Kallscheuer N."/>
            <person name="Luecker S."/>
            <person name="Lage O.M."/>
            <person name="Pohl T."/>
            <person name="Merkel B.J."/>
            <person name="Hornburger P."/>
            <person name="Mueller R.-W."/>
            <person name="Bruemmer F."/>
            <person name="Labrenz M."/>
            <person name="Spormann A.M."/>
            <person name="Op Den Camp H."/>
            <person name="Overmann J."/>
            <person name="Amann R."/>
            <person name="Jetten M.S.M."/>
            <person name="Mascher T."/>
            <person name="Medema M.H."/>
            <person name="Devos D.P."/>
            <person name="Kaster A.-K."/>
            <person name="Ovreas L."/>
            <person name="Rohde M."/>
            <person name="Galperin M.Y."/>
            <person name="Jogler C."/>
        </authorList>
    </citation>
    <scope>NUCLEOTIDE SEQUENCE [LARGE SCALE GENOMIC DNA]</scope>
    <source>
        <strain evidence="2 3">Q31b</strain>
    </source>
</reference>
<dbReference type="Pfam" id="PF21948">
    <property type="entry name" value="LplA-B_cat"/>
    <property type="match status" value="1"/>
</dbReference>
<comment type="caution">
    <text evidence="2">The sequence shown here is derived from an EMBL/GenBank/DDBJ whole genome shotgun (WGS) entry which is preliminary data.</text>
</comment>
<dbReference type="Gene3D" id="3.30.930.10">
    <property type="entry name" value="Bira Bifunctional Protein, Domain 2"/>
    <property type="match status" value="1"/>
</dbReference>